<keyword evidence="2" id="KW-0813">Transport</keyword>
<reference evidence="8" key="2">
    <citation type="submission" date="2021-04" db="EMBL/GenBank/DDBJ databases">
        <authorList>
            <person name="Gilroy R."/>
        </authorList>
    </citation>
    <scope>NUCLEOTIDE SEQUENCE</scope>
    <source>
        <strain evidence="8">CHK187-11901</strain>
    </source>
</reference>
<gene>
    <name evidence="8" type="ORF">H9702_03270</name>
</gene>
<dbReference type="SMART" id="SM00382">
    <property type="entry name" value="AAA"/>
    <property type="match status" value="1"/>
</dbReference>
<dbReference type="PROSITE" id="PS00211">
    <property type="entry name" value="ABC_TRANSPORTER_1"/>
    <property type="match status" value="1"/>
</dbReference>
<evidence type="ECO:0000256" key="4">
    <source>
        <dbReference type="ARBA" id="ARBA00022741"/>
    </source>
</evidence>
<sequence>MLSVRGLKKHFGDLQVLKGIDLEVNDGDVVSILGPSGSGKTTLLRCLEFLERADEGELTLDDTHIRFPHADRKRILQIRRRCGFVFQDYSLFRNRTALENISEGLIYGHGMSKAEAFSRARKALAQVSMDAYADHYPSQLSGGQQQRIGIARAMASDPKIIYFDEPTSALDPELTQEVLQVMKDLAARGMTMVIVTHEMAFAREISDRVIFMEHGVIVEEGSAEQIFTAPRQERTRQFLLSDEKGSDNDA</sequence>
<dbReference type="Proteomes" id="UP000823896">
    <property type="component" value="Unassembled WGS sequence"/>
</dbReference>
<dbReference type="GO" id="GO:0005524">
    <property type="term" value="F:ATP binding"/>
    <property type="evidence" value="ECO:0007669"/>
    <property type="project" value="UniProtKB-KW"/>
</dbReference>
<dbReference type="SUPFAM" id="SSF52540">
    <property type="entry name" value="P-loop containing nucleoside triphosphate hydrolases"/>
    <property type="match status" value="1"/>
</dbReference>
<dbReference type="PROSITE" id="PS50893">
    <property type="entry name" value="ABC_TRANSPORTER_2"/>
    <property type="match status" value="1"/>
</dbReference>
<dbReference type="EMBL" id="DWWM01000020">
    <property type="protein sequence ID" value="HJC36134.1"/>
    <property type="molecule type" value="Genomic_DNA"/>
</dbReference>
<name>A0A9D2SVQ0_9FIRM</name>
<protein>
    <submittedName>
        <fullName evidence="8">Amino acid ABC transporter ATP-binding protein</fullName>
    </submittedName>
</protein>
<dbReference type="Gene3D" id="3.40.50.300">
    <property type="entry name" value="P-loop containing nucleotide triphosphate hydrolases"/>
    <property type="match status" value="1"/>
</dbReference>
<reference evidence="8" key="1">
    <citation type="journal article" date="2021" name="PeerJ">
        <title>Extensive microbial diversity within the chicken gut microbiome revealed by metagenomics and culture.</title>
        <authorList>
            <person name="Gilroy R."/>
            <person name="Ravi A."/>
            <person name="Getino M."/>
            <person name="Pursley I."/>
            <person name="Horton D.L."/>
            <person name="Alikhan N.F."/>
            <person name="Baker D."/>
            <person name="Gharbi K."/>
            <person name="Hall N."/>
            <person name="Watson M."/>
            <person name="Adriaenssens E.M."/>
            <person name="Foster-Nyarko E."/>
            <person name="Jarju S."/>
            <person name="Secka A."/>
            <person name="Antonio M."/>
            <person name="Oren A."/>
            <person name="Chaudhuri R.R."/>
            <person name="La Ragione R."/>
            <person name="Hildebrand F."/>
            <person name="Pallen M.J."/>
        </authorList>
    </citation>
    <scope>NUCLEOTIDE SEQUENCE</scope>
    <source>
        <strain evidence="8">CHK187-11901</strain>
    </source>
</reference>
<dbReference type="InterPro" id="IPR027417">
    <property type="entry name" value="P-loop_NTPase"/>
</dbReference>
<dbReference type="AlphaFoldDB" id="A0A9D2SVQ0"/>
<evidence type="ECO:0000259" key="7">
    <source>
        <dbReference type="PROSITE" id="PS50893"/>
    </source>
</evidence>
<evidence type="ECO:0000313" key="8">
    <source>
        <dbReference type="EMBL" id="HJC36134.1"/>
    </source>
</evidence>
<keyword evidence="5 8" id="KW-0067">ATP-binding</keyword>
<feature type="domain" description="ABC transporter" evidence="7">
    <location>
        <begin position="2"/>
        <end position="239"/>
    </location>
</feature>
<dbReference type="InterPro" id="IPR050086">
    <property type="entry name" value="MetN_ABC_transporter-like"/>
</dbReference>
<comment type="subcellular location">
    <subcellularLocation>
        <location evidence="1">Cell membrane</location>
        <topology evidence="1">Peripheral membrane protein</topology>
    </subcellularLocation>
</comment>
<keyword evidence="6" id="KW-0472">Membrane</keyword>
<dbReference type="Pfam" id="PF00005">
    <property type="entry name" value="ABC_tran"/>
    <property type="match status" value="1"/>
</dbReference>
<evidence type="ECO:0000256" key="3">
    <source>
        <dbReference type="ARBA" id="ARBA00022475"/>
    </source>
</evidence>
<dbReference type="InterPro" id="IPR017871">
    <property type="entry name" value="ABC_transporter-like_CS"/>
</dbReference>
<evidence type="ECO:0000256" key="5">
    <source>
        <dbReference type="ARBA" id="ARBA00022840"/>
    </source>
</evidence>
<dbReference type="PANTHER" id="PTHR43166:SF35">
    <property type="entry name" value="L-CYSTINE IMPORT ATP-BINDING PROTEIN TCYN"/>
    <property type="match status" value="1"/>
</dbReference>
<dbReference type="GO" id="GO:0016887">
    <property type="term" value="F:ATP hydrolysis activity"/>
    <property type="evidence" value="ECO:0007669"/>
    <property type="project" value="InterPro"/>
</dbReference>
<accession>A0A9D2SVQ0</accession>
<evidence type="ECO:0000256" key="6">
    <source>
        <dbReference type="ARBA" id="ARBA00023136"/>
    </source>
</evidence>
<evidence type="ECO:0000313" key="9">
    <source>
        <dbReference type="Proteomes" id="UP000823896"/>
    </source>
</evidence>
<dbReference type="InterPro" id="IPR003439">
    <property type="entry name" value="ABC_transporter-like_ATP-bd"/>
</dbReference>
<organism evidence="8 9">
    <name type="scientific">Candidatus Merdibacter merdavium</name>
    <dbReference type="NCBI Taxonomy" id="2838692"/>
    <lineage>
        <taxon>Bacteria</taxon>
        <taxon>Bacillati</taxon>
        <taxon>Bacillota</taxon>
        <taxon>Erysipelotrichia</taxon>
        <taxon>Erysipelotrichales</taxon>
        <taxon>Erysipelotrichaceae</taxon>
        <taxon>Merdibacter</taxon>
    </lineage>
</organism>
<dbReference type="CDD" id="cd03262">
    <property type="entry name" value="ABC_HisP_GlnQ"/>
    <property type="match status" value="1"/>
</dbReference>
<evidence type="ECO:0000256" key="1">
    <source>
        <dbReference type="ARBA" id="ARBA00004202"/>
    </source>
</evidence>
<keyword evidence="4" id="KW-0547">Nucleotide-binding</keyword>
<dbReference type="GO" id="GO:0005886">
    <property type="term" value="C:plasma membrane"/>
    <property type="evidence" value="ECO:0007669"/>
    <property type="project" value="UniProtKB-SubCell"/>
</dbReference>
<dbReference type="GO" id="GO:0015424">
    <property type="term" value="F:ABC-type amino acid transporter activity"/>
    <property type="evidence" value="ECO:0007669"/>
    <property type="project" value="InterPro"/>
</dbReference>
<dbReference type="PANTHER" id="PTHR43166">
    <property type="entry name" value="AMINO ACID IMPORT ATP-BINDING PROTEIN"/>
    <property type="match status" value="1"/>
</dbReference>
<comment type="caution">
    <text evidence="8">The sequence shown here is derived from an EMBL/GenBank/DDBJ whole genome shotgun (WGS) entry which is preliminary data.</text>
</comment>
<dbReference type="PIRSF" id="PIRSF039085">
    <property type="entry name" value="ABC_ATPase_HisP"/>
    <property type="match status" value="1"/>
</dbReference>
<evidence type="ECO:0000256" key="2">
    <source>
        <dbReference type="ARBA" id="ARBA00022448"/>
    </source>
</evidence>
<proteinExistence type="predicted"/>
<keyword evidence="3" id="KW-1003">Cell membrane</keyword>
<dbReference type="InterPro" id="IPR030679">
    <property type="entry name" value="ABC_ATPase_HisP-typ"/>
</dbReference>
<dbReference type="InterPro" id="IPR003593">
    <property type="entry name" value="AAA+_ATPase"/>
</dbReference>